<dbReference type="InterPro" id="IPR036291">
    <property type="entry name" value="NAD(P)-bd_dom_sf"/>
</dbReference>
<dbReference type="SUPFAM" id="SSF51735">
    <property type="entry name" value="NAD(P)-binding Rossmann-fold domains"/>
    <property type="match status" value="1"/>
</dbReference>
<evidence type="ECO:0000313" key="5">
    <source>
        <dbReference type="Proteomes" id="UP000033980"/>
    </source>
</evidence>
<evidence type="ECO:0000259" key="3">
    <source>
        <dbReference type="Pfam" id="PF04321"/>
    </source>
</evidence>
<comment type="function">
    <text evidence="2">Catalyzes the reduction of dTDP-6-deoxy-L-lyxo-4-hexulose to yield dTDP-L-rhamnose.</text>
</comment>
<comment type="similarity">
    <text evidence="1 2">Belongs to the dTDP-4-dehydrorhamnose reductase family.</text>
</comment>
<protein>
    <recommendedName>
        <fullName evidence="2">dTDP-4-dehydrorhamnose reductase</fullName>
        <ecNumber evidence="2">1.1.1.133</ecNumber>
    </recommendedName>
</protein>
<evidence type="ECO:0000256" key="2">
    <source>
        <dbReference type="RuleBase" id="RU364082"/>
    </source>
</evidence>
<comment type="pathway">
    <text evidence="2">Carbohydrate biosynthesis; dTDP-L-rhamnose biosynthesis.</text>
</comment>
<name>A0A0G1D5L7_9BACT</name>
<dbReference type="Proteomes" id="UP000033980">
    <property type="component" value="Unassembled WGS sequence"/>
</dbReference>
<dbReference type="UniPathway" id="UPA00124"/>
<comment type="caution">
    <text evidence="4">The sequence shown here is derived from an EMBL/GenBank/DDBJ whole genome shotgun (WGS) entry which is preliminary data.</text>
</comment>
<dbReference type="EC" id="1.1.1.133" evidence="2"/>
<gene>
    <name evidence="4" type="ORF">UV68_C0025G0011</name>
</gene>
<evidence type="ECO:0000256" key="1">
    <source>
        <dbReference type="ARBA" id="ARBA00010944"/>
    </source>
</evidence>
<keyword evidence="2" id="KW-0521">NADP</keyword>
<dbReference type="GO" id="GO:0008831">
    <property type="term" value="F:dTDP-4-dehydrorhamnose reductase activity"/>
    <property type="evidence" value="ECO:0007669"/>
    <property type="project" value="UniProtKB-EC"/>
</dbReference>
<dbReference type="AlphaFoldDB" id="A0A0G1D5L7"/>
<dbReference type="EMBL" id="LCFK01000025">
    <property type="protein sequence ID" value="KKS93190.1"/>
    <property type="molecule type" value="Genomic_DNA"/>
</dbReference>
<dbReference type="Pfam" id="PF04321">
    <property type="entry name" value="RmlD_sub_bind"/>
    <property type="match status" value="1"/>
</dbReference>
<evidence type="ECO:0000313" key="4">
    <source>
        <dbReference type="EMBL" id="KKS93190.1"/>
    </source>
</evidence>
<dbReference type="InterPro" id="IPR029903">
    <property type="entry name" value="RmlD-like-bd"/>
</dbReference>
<feature type="domain" description="RmlD-like substrate binding" evidence="3">
    <location>
        <begin position="6"/>
        <end position="291"/>
    </location>
</feature>
<dbReference type="GO" id="GO:0019305">
    <property type="term" value="P:dTDP-rhamnose biosynthetic process"/>
    <property type="evidence" value="ECO:0007669"/>
    <property type="project" value="UniProtKB-UniPathway"/>
</dbReference>
<accession>A0A0G1D5L7</accession>
<sequence length="300" mass="33792">MPKKIKVLVTGSQGLVGSRFVEMSPQFDFVTPELPEFDMTDEKAVKELVDKENPDWIVNFAAFTDVNASEQQAGDEAGTAWKVNVEGTQNLVSAFRSKNFIHISTDMVFPGDIGQPGPYEETDIPPETNEKLTWYGWTKNRAEKIVKESGGTILRIIYPVRASFDRKTDYLRGPLKRFAEGKIYPLFMDQQVSIAYVDEIAETLQKIIETDSHGVFHCSSDTTTPYELITYAIEQLGHDSSIIKACSVHDFLKTQTNPNRYPIYGGLKTKRTEEVLDIHFSSWQTIIENLLGQGLSLPKA</sequence>
<reference evidence="4 5" key="1">
    <citation type="journal article" date="2015" name="Nature">
        <title>rRNA introns, odd ribosomes, and small enigmatic genomes across a large radiation of phyla.</title>
        <authorList>
            <person name="Brown C.T."/>
            <person name="Hug L.A."/>
            <person name="Thomas B.C."/>
            <person name="Sharon I."/>
            <person name="Castelle C.J."/>
            <person name="Singh A."/>
            <person name="Wilkins M.J."/>
            <person name="Williams K.H."/>
            <person name="Banfield J.F."/>
        </authorList>
    </citation>
    <scope>NUCLEOTIDE SEQUENCE [LARGE SCALE GENOMIC DNA]</scope>
</reference>
<keyword evidence="2" id="KW-0560">Oxidoreductase</keyword>
<dbReference type="InterPro" id="IPR005913">
    <property type="entry name" value="dTDP_dehydrorham_reduct"/>
</dbReference>
<dbReference type="PANTHER" id="PTHR10491">
    <property type="entry name" value="DTDP-4-DEHYDRORHAMNOSE REDUCTASE"/>
    <property type="match status" value="1"/>
</dbReference>
<dbReference type="Gene3D" id="3.90.25.10">
    <property type="entry name" value="UDP-galactose 4-epimerase, domain 1"/>
    <property type="match status" value="1"/>
</dbReference>
<organism evidence="4 5">
    <name type="scientific">Candidatus Collierbacteria bacterium GW2011_GWC2_43_12</name>
    <dbReference type="NCBI Taxonomy" id="1618390"/>
    <lineage>
        <taxon>Bacteria</taxon>
        <taxon>Candidatus Collieribacteriota</taxon>
    </lineage>
</organism>
<dbReference type="Gene3D" id="3.40.50.720">
    <property type="entry name" value="NAD(P)-binding Rossmann-like Domain"/>
    <property type="match status" value="1"/>
</dbReference>
<proteinExistence type="inferred from homology"/>
<dbReference type="PANTHER" id="PTHR10491:SF4">
    <property type="entry name" value="METHIONINE ADENOSYLTRANSFERASE 2 SUBUNIT BETA"/>
    <property type="match status" value="1"/>
</dbReference>